<reference evidence="3" key="1">
    <citation type="journal article" date="2019" name="Int. J. Syst. Evol. Microbiol.">
        <title>The Global Catalogue of Microorganisms (GCM) 10K type strain sequencing project: providing services to taxonomists for standard genome sequencing and annotation.</title>
        <authorList>
            <consortium name="The Broad Institute Genomics Platform"/>
            <consortium name="The Broad Institute Genome Sequencing Center for Infectious Disease"/>
            <person name="Wu L."/>
            <person name="Ma J."/>
        </authorList>
    </citation>
    <scope>NUCLEOTIDE SEQUENCE [LARGE SCALE GENOMIC DNA]</scope>
    <source>
        <strain evidence="3">CCM 8904</strain>
    </source>
</reference>
<proteinExistence type="predicted"/>
<dbReference type="Gene3D" id="2.60.300.12">
    <property type="entry name" value="HesB-like domain"/>
    <property type="match status" value="1"/>
</dbReference>
<evidence type="ECO:0000313" key="2">
    <source>
        <dbReference type="EMBL" id="MFC6169506.1"/>
    </source>
</evidence>
<dbReference type="SUPFAM" id="SSF89360">
    <property type="entry name" value="HesB-like domain"/>
    <property type="match status" value="1"/>
</dbReference>
<dbReference type="RefSeq" id="WP_125551220.1">
    <property type="nucleotide sequence ID" value="NZ_JBHSSL010000018.1"/>
</dbReference>
<comment type="caution">
    <text evidence="2">The sequence shown here is derived from an EMBL/GenBank/DDBJ whole genome shotgun (WGS) entry which is preliminary data.</text>
</comment>
<keyword evidence="3" id="KW-1185">Reference proteome</keyword>
<name>A0ABW1RBK9_9LACO</name>
<dbReference type="InterPro" id="IPR000361">
    <property type="entry name" value="ATAP_core_dom"/>
</dbReference>
<dbReference type="EMBL" id="JBHSSL010000018">
    <property type="protein sequence ID" value="MFC6169506.1"/>
    <property type="molecule type" value="Genomic_DNA"/>
</dbReference>
<dbReference type="Pfam" id="PF01521">
    <property type="entry name" value="Fe-S_biosyn"/>
    <property type="match status" value="1"/>
</dbReference>
<feature type="domain" description="Core" evidence="1">
    <location>
        <begin position="1"/>
        <end position="113"/>
    </location>
</feature>
<organism evidence="2 3">
    <name type="scientific">Loigolactobacillus jiayinensis</name>
    <dbReference type="NCBI Taxonomy" id="2486016"/>
    <lineage>
        <taxon>Bacteria</taxon>
        <taxon>Bacillati</taxon>
        <taxon>Bacillota</taxon>
        <taxon>Bacilli</taxon>
        <taxon>Lactobacillales</taxon>
        <taxon>Lactobacillaceae</taxon>
        <taxon>Loigolactobacillus</taxon>
    </lineage>
</organism>
<evidence type="ECO:0000259" key="1">
    <source>
        <dbReference type="Pfam" id="PF01521"/>
    </source>
</evidence>
<protein>
    <submittedName>
        <fullName evidence="2">Iron-sulfur cluster biosynthesis family protein</fullName>
    </submittedName>
</protein>
<gene>
    <name evidence="2" type="ORF">ACFQGP_02805</name>
</gene>
<evidence type="ECO:0000313" key="3">
    <source>
        <dbReference type="Proteomes" id="UP001596289"/>
    </source>
</evidence>
<dbReference type="InterPro" id="IPR035903">
    <property type="entry name" value="HesB-like_dom_sf"/>
</dbReference>
<dbReference type="Proteomes" id="UP001596289">
    <property type="component" value="Unassembled WGS sequence"/>
</dbReference>
<sequence length="126" mass="13894">MQIRFDDAAVAKLQQHLVPGKKLLFTFEDGVGPYSQHAMIHMQVQFSINIITDDMDITGYDQTITSNIGDLLVKGYSMDSLDENMVVHLNTHLNTLSLSGDGGLIDNNLGLIDFTEADGLKENPAR</sequence>
<accession>A0ABW1RBK9</accession>